<reference evidence="4" key="1">
    <citation type="submission" date="2016-02" db="EMBL/GenBank/DDBJ databases">
        <title>Comparative genomics of biotechnologically important yeasts.</title>
        <authorList>
            <consortium name="DOE Joint Genome Institute"/>
            <person name="Riley R."/>
            <person name="Haridas S."/>
            <person name="Wolfe K.H."/>
            <person name="Lopes M.R."/>
            <person name="Hittinger C.T."/>
            <person name="Goker M."/>
            <person name="Salamov A."/>
            <person name="Wisecaver J."/>
            <person name="Long T.M."/>
            <person name="Aerts A.L."/>
            <person name="Barry K."/>
            <person name="Choi C."/>
            <person name="Clum A."/>
            <person name="Coughlan A.Y."/>
            <person name="Deshpande S."/>
            <person name="Douglass A.P."/>
            <person name="Hanson S.J."/>
            <person name="Klenk H.-P."/>
            <person name="Labutti K."/>
            <person name="Lapidus A."/>
            <person name="Lindquist E."/>
            <person name="Lipzen A."/>
            <person name="Meier-Kolthoff J.P."/>
            <person name="Ohm R.A."/>
            <person name="Otillar R.P."/>
            <person name="Pangilinan J."/>
            <person name="Peng Y."/>
            <person name="Rokas A."/>
            <person name="Rosa C.A."/>
            <person name="Scheuner C."/>
            <person name="Sibirny A.A."/>
            <person name="Slot J.C."/>
            <person name="Stielow J.B."/>
            <person name="Sun H."/>
            <person name="Kurtzman C.P."/>
            <person name="Blackwell M."/>
            <person name="Jeffries T.W."/>
            <person name="Grigoriev I.V."/>
        </authorList>
    </citation>
    <scope>NUCLEOTIDE SEQUENCE [LARGE SCALE GENOMIC DNA]</scope>
    <source>
        <strain evidence="4">NRRL Y-17796</strain>
    </source>
</reference>
<feature type="region of interest" description="Disordered" evidence="2">
    <location>
        <begin position="292"/>
        <end position="313"/>
    </location>
</feature>
<protein>
    <recommendedName>
        <fullName evidence="5">Golgi to ER traffic protein 4</fullName>
    </recommendedName>
</protein>
<dbReference type="OrthoDB" id="10252405at2759"/>
<feature type="compositionally biased region" description="Polar residues" evidence="2">
    <location>
        <begin position="299"/>
        <end position="313"/>
    </location>
</feature>
<dbReference type="PANTHER" id="PTHR12875:SF0">
    <property type="entry name" value="GOLGI TO ER TRAFFIC PROTEIN 4 HOMOLOG"/>
    <property type="match status" value="1"/>
</dbReference>
<dbReference type="GO" id="GO:0045048">
    <property type="term" value="P:protein insertion into ER membrane"/>
    <property type="evidence" value="ECO:0007669"/>
    <property type="project" value="InterPro"/>
</dbReference>
<name>A0A1E4TFF1_9ASCO</name>
<evidence type="ECO:0008006" key="5">
    <source>
        <dbReference type="Google" id="ProtNLM"/>
    </source>
</evidence>
<dbReference type="Proteomes" id="UP000095023">
    <property type="component" value="Unassembled WGS sequence"/>
</dbReference>
<dbReference type="InterPro" id="IPR007317">
    <property type="entry name" value="GET4"/>
</dbReference>
<dbReference type="EMBL" id="KV453842">
    <property type="protein sequence ID" value="ODV90427.1"/>
    <property type="molecule type" value="Genomic_DNA"/>
</dbReference>
<evidence type="ECO:0000256" key="1">
    <source>
        <dbReference type="ARBA" id="ARBA00005351"/>
    </source>
</evidence>
<evidence type="ECO:0000313" key="4">
    <source>
        <dbReference type="Proteomes" id="UP000095023"/>
    </source>
</evidence>
<proteinExistence type="inferred from homology"/>
<dbReference type="InterPro" id="IPR011990">
    <property type="entry name" value="TPR-like_helical_dom_sf"/>
</dbReference>
<comment type="similarity">
    <text evidence="1">Belongs to the GET4 family.</text>
</comment>
<dbReference type="GO" id="GO:0005829">
    <property type="term" value="C:cytosol"/>
    <property type="evidence" value="ECO:0007669"/>
    <property type="project" value="TreeGrafter"/>
</dbReference>
<keyword evidence="4" id="KW-1185">Reference proteome</keyword>
<dbReference type="Gene3D" id="1.25.40.10">
    <property type="entry name" value="Tetratricopeptide repeat domain"/>
    <property type="match status" value="1"/>
</dbReference>
<organism evidence="3 4">
    <name type="scientific">Tortispora caseinolytica NRRL Y-17796</name>
    <dbReference type="NCBI Taxonomy" id="767744"/>
    <lineage>
        <taxon>Eukaryota</taxon>
        <taxon>Fungi</taxon>
        <taxon>Dikarya</taxon>
        <taxon>Ascomycota</taxon>
        <taxon>Saccharomycotina</taxon>
        <taxon>Trigonopsidomycetes</taxon>
        <taxon>Trigonopsidales</taxon>
        <taxon>Trigonopsidaceae</taxon>
        <taxon>Tortispora</taxon>
    </lineage>
</organism>
<evidence type="ECO:0000256" key="2">
    <source>
        <dbReference type="SAM" id="MobiDB-lite"/>
    </source>
</evidence>
<dbReference type="PANTHER" id="PTHR12875">
    <property type="entry name" value="GOLGI TO ER TRAFFIC PROTEIN 4 HOMOLOG"/>
    <property type="match status" value="1"/>
</dbReference>
<dbReference type="Pfam" id="PF04190">
    <property type="entry name" value="GET4"/>
    <property type="match status" value="1"/>
</dbReference>
<dbReference type="AlphaFoldDB" id="A0A1E4TFF1"/>
<accession>A0A1E4TFF1</accession>
<evidence type="ECO:0000313" key="3">
    <source>
        <dbReference type="EMBL" id="ODV90427.1"/>
    </source>
</evidence>
<gene>
    <name evidence="3" type="ORF">CANCADRAFT_106492</name>
</gene>
<sequence>MSNIERSLKRANRLIENGEYYEANQALRSVGTRLAKAGDVDAACSLMYEGAQALLKAKQGGSGTDLGKFMIELEEKSNKNMSSASRGRIVQLLSLYEPTEPTRKDLINEAISWSRKSSPLGDADLYHAIGEILLNEGNVIEAERYLLQGTKSSAEILINTLFALCDLSSNKDAAQYLLRLVVGFMSVGKVEYAKMAVDKFTSALTFPQTVETSLNGQKVVVYVDPEVELLQFVQLQVLSAPYQDPDMYKRLLTRYRQSIDAVEGLGKAVQVIGERVFKVAKPSNPLMDMMGSLFGGSSEPRSSGNQLQSASLD</sequence>